<keyword evidence="2" id="KW-1185">Reference proteome</keyword>
<comment type="caution">
    <text evidence="1">The sequence shown here is derived from an EMBL/GenBank/DDBJ whole genome shotgun (WGS) entry which is preliminary data.</text>
</comment>
<protein>
    <submittedName>
        <fullName evidence="1">Uncharacterized protein</fullName>
    </submittedName>
</protein>
<dbReference type="EMBL" id="WNWR01000013">
    <property type="protein sequence ID" value="KAE9994120.1"/>
    <property type="molecule type" value="Genomic_DNA"/>
</dbReference>
<evidence type="ECO:0000313" key="1">
    <source>
        <dbReference type="EMBL" id="KAE9994120.1"/>
    </source>
</evidence>
<organism evidence="1 2">
    <name type="scientific">Venturia inaequalis</name>
    <name type="common">Apple scab fungus</name>
    <dbReference type="NCBI Taxonomy" id="5025"/>
    <lineage>
        <taxon>Eukaryota</taxon>
        <taxon>Fungi</taxon>
        <taxon>Dikarya</taxon>
        <taxon>Ascomycota</taxon>
        <taxon>Pezizomycotina</taxon>
        <taxon>Dothideomycetes</taxon>
        <taxon>Pleosporomycetidae</taxon>
        <taxon>Venturiales</taxon>
        <taxon>Venturiaceae</taxon>
        <taxon>Venturia</taxon>
    </lineage>
</organism>
<name>A0A8H3ZC50_VENIN</name>
<gene>
    <name evidence="1" type="ORF">EG327_001192</name>
</gene>
<evidence type="ECO:0000313" key="2">
    <source>
        <dbReference type="Proteomes" id="UP000490939"/>
    </source>
</evidence>
<dbReference type="AlphaFoldDB" id="A0A8H3ZC50"/>
<accession>A0A8H3ZC50</accession>
<proteinExistence type="predicted"/>
<reference evidence="1 2" key="1">
    <citation type="submission" date="2019-07" db="EMBL/GenBank/DDBJ databases">
        <title>Venturia inaequalis Genome Resource.</title>
        <authorList>
            <person name="Lichtner F.J."/>
        </authorList>
    </citation>
    <scope>NUCLEOTIDE SEQUENCE [LARGE SCALE GENOMIC DNA]</scope>
    <source>
        <strain evidence="1 2">DMI_063113</strain>
    </source>
</reference>
<dbReference type="Proteomes" id="UP000490939">
    <property type="component" value="Unassembled WGS sequence"/>
</dbReference>
<sequence>MACLLNPKAPITTSSCGEKFIDKHGWHASVDVSFPAFPFATRGGVLSISDSNFDKDQSLSASYTVHICVPDWSTIERQTAQGKHRSGFTFAYFAP</sequence>